<feature type="transmembrane region" description="Helical" evidence="2">
    <location>
        <begin position="520"/>
        <end position="540"/>
    </location>
</feature>
<feature type="transmembrane region" description="Helical" evidence="2">
    <location>
        <begin position="282"/>
        <end position="308"/>
    </location>
</feature>
<feature type="transmembrane region" description="Helical" evidence="2">
    <location>
        <begin position="76"/>
        <end position="98"/>
    </location>
</feature>
<feature type="transmembrane region" description="Helical" evidence="2">
    <location>
        <begin position="448"/>
        <end position="473"/>
    </location>
</feature>
<keyword evidence="2" id="KW-0812">Transmembrane</keyword>
<sequence>MAGVVNGPATPRGGLGAPVHDPGRPGTPDHDAAGRAGGTAGMPGRGVAGALSRSSAGVIVRMKFAVLRHSMTGQRAADMVLGGTAGLALAAGTIWLAGRAWPVASLPLDLAGAAFALWMIGWLFGPVVFGGGDETLRPEHLSLLPLRPATLATGLVAAAFAGVAPLVSLIAFTALIVAAAPLGPAAIAVSAVATVLQLAFVVIASRCVTGALGQLMRSKLGAVLAATISGGVLALTHTGWVLQPLIVSALTGGFPAWFASWTRALPSGWGVVAVEAAARGDWLLAAGALAGLAALTGLALLGWTALLVRRLSRRSARPPVSSGGTRPARAGAVRAVAGRDLRTAVRDLMRFHYLVFALVYALVFCLLPLVAHVPILVPFTGVAFGVWVAAVSANLYGEDGTALWQTILIPGAARHDVRGRQLAWLIVAAPPTVLLSVVATLLSGQTWAWPWLAALVPALLGGGAGVVVLVSVLRPVPMTDPHRRSGNLVQNGTDFTQVLLTLVLVALTAAPAFLTVRHGPAWAGLPVGLLSGAGLAWFLGRLAAGHLTTHAPDLLATMRSADTRPASGSLGGDLDLAALRNTDIGAGRLGIAHASPARIAAVYALCTLCWIPLVAQGLVPAVLRPADPGWFLSRHVPAALERPVTIAMILLGLTMLAAGWQQLRAARAENDRALRTASDAAG</sequence>
<feature type="transmembrane region" description="Helical" evidence="2">
    <location>
        <begin position="494"/>
        <end position="514"/>
    </location>
</feature>
<feature type="transmembrane region" description="Helical" evidence="2">
    <location>
        <begin position="351"/>
        <end position="369"/>
    </location>
</feature>
<proteinExistence type="predicted"/>
<feature type="transmembrane region" description="Helical" evidence="2">
    <location>
        <begin position="643"/>
        <end position="660"/>
    </location>
</feature>
<evidence type="ECO:0000256" key="1">
    <source>
        <dbReference type="SAM" id="MobiDB-lite"/>
    </source>
</evidence>
<feature type="transmembrane region" description="Helical" evidence="2">
    <location>
        <begin position="151"/>
        <end position="179"/>
    </location>
</feature>
<feature type="transmembrane region" description="Helical" evidence="2">
    <location>
        <begin position="600"/>
        <end position="623"/>
    </location>
</feature>
<evidence type="ECO:0000313" key="4">
    <source>
        <dbReference type="Proteomes" id="UP001183629"/>
    </source>
</evidence>
<keyword evidence="2" id="KW-1133">Transmembrane helix</keyword>
<feature type="region of interest" description="Disordered" evidence="1">
    <location>
        <begin position="1"/>
        <end position="39"/>
    </location>
</feature>
<feature type="transmembrane region" description="Helical" evidence="2">
    <location>
        <begin position="110"/>
        <end position="130"/>
    </location>
</feature>
<dbReference type="Proteomes" id="UP001183629">
    <property type="component" value="Unassembled WGS sequence"/>
</dbReference>
<protein>
    <submittedName>
        <fullName evidence="3">ABC-2 type transport system permease protein</fullName>
    </submittedName>
</protein>
<reference evidence="3 4" key="1">
    <citation type="submission" date="2023-07" db="EMBL/GenBank/DDBJ databases">
        <title>Sequencing the genomes of 1000 actinobacteria strains.</title>
        <authorList>
            <person name="Klenk H.-P."/>
        </authorList>
    </citation>
    <scope>NUCLEOTIDE SEQUENCE [LARGE SCALE GENOMIC DNA]</scope>
    <source>
        <strain evidence="3 4">DSM 44711</strain>
    </source>
</reference>
<evidence type="ECO:0000256" key="2">
    <source>
        <dbReference type="SAM" id="Phobius"/>
    </source>
</evidence>
<accession>A0AAE3ZVE9</accession>
<dbReference type="RefSeq" id="WP_310423067.1">
    <property type="nucleotide sequence ID" value="NZ_JAVDYC010000001.1"/>
</dbReference>
<gene>
    <name evidence="3" type="ORF">J2S44_007029</name>
</gene>
<keyword evidence="4" id="KW-1185">Reference proteome</keyword>
<evidence type="ECO:0000313" key="3">
    <source>
        <dbReference type="EMBL" id="MDR7326779.1"/>
    </source>
</evidence>
<feature type="transmembrane region" description="Helical" evidence="2">
    <location>
        <begin position="375"/>
        <end position="396"/>
    </location>
</feature>
<organism evidence="3 4">
    <name type="scientific">Catenuloplanes niger</name>
    <dbReference type="NCBI Taxonomy" id="587534"/>
    <lineage>
        <taxon>Bacteria</taxon>
        <taxon>Bacillati</taxon>
        <taxon>Actinomycetota</taxon>
        <taxon>Actinomycetes</taxon>
        <taxon>Micromonosporales</taxon>
        <taxon>Micromonosporaceae</taxon>
        <taxon>Catenuloplanes</taxon>
    </lineage>
</organism>
<feature type="transmembrane region" description="Helical" evidence="2">
    <location>
        <begin position="185"/>
        <end position="208"/>
    </location>
</feature>
<name>A0AAE3ZVE9_9ACTN</name>
<feature type="transmembrane region" description="Helical" evidence="2">
    <location>
        <begin position="422"/>
        <end position="442"/>
    </location>
</feature>
<keyword evidence="2" id="KW-0472">Membrane</keyword>
<dbReference type="EMBL" id="JAVDYC010000001">
    <property type="protein sequence ID" value="MDR7326779.1"/>
    <property type="molecule type" value="Genomic_DNA"/>
</dbReference>
<feature type="compositionally biased region" description="Basic and acidic residues" evidence="1">
    <location>
        <begin position="21"/>
        <end position="33"/>
    </location>
</feature>
<dbReference type="AlphaFoldDB" id="A0AAE3ZVE9"/>
<feature type="transmembrane region" description="Helical" evidence="2">
    <location>
        <begin position="220"/>
        <end position="242"/>
    </location>
</feature>
<comment type="caution">
    <text evidence="3">The sequence shown here is derived from an EMBL/GenBank/DDBJ whole genome shotgun (WGS) entry which is preliminary data.</text>
</comment>